<reference evidence="1" key="1">
    <citation type="submission" date="2020-05" db="EMBL/GenBank/DDBJ databases">
        <title>Large-scale comparative analyses of tick genomes elucidate their genetic diversity and vector capacities.</title>
        <authorList>
            <person name="Jia N."/>
            <person name="Wang J."/>
            <person name="Shi W."/>
            <person name="Du L."/>
            <person name="Sun Y."/>
            <person name="Zhan W."/>
            <person name="Jiang J."/>
            <person name="Wang Q."/>
            <person name="Zhang B."/>
            <person name="Ji P."/>
            <person name="Sakyi L.B."/>
            <person name="Cui X."/>
            <person name="Yuan T."/>
            <person name="Jiang B."/>
            <person name="Yang W."/>
            <person name="Lam T.T.-Y."/>
            <person name="Chang Q."/>
            <person name="Ding S."/>
            <person name="Wang X."/>
            <person name="Zhu J."/>
            <person name="Ruan X."/>
            <person name="Zhao L."/>
            <person name="Wei J."/>
            <person name="Que T."/>
            <person name="Du C."/>
            <person name="Cheng J."/>
            <person name="Dai P."/>
            <person name="Han X."/>
            <person name="Huang E."/>
            <person name="Gao Y."/>
            <person name="Liu J."/>
            <person name="Shao H."/>
            <person name="Ye R."/>
            <person name="Li L."/>
            <person name="Wei W."/>
            <person name="Wang X."/>
            <person name="Wang C."/>
            <person name="Yang T."/>
            <person name="Huo Q."/>
            <person name="Li W."/>
            <person name="Guo W."/>
            <person name="Chen H."/>
            <person name="Zhou L."/>
            <person name="Ni X."/>
            <person name="Tian J."/>
            <person name="Zhou Y."/>
            <person name="Sheng Y."/>
            <person name="Liu T."/>
            <person name="Pan Y."/>
            <person name="Xia L."/>
            <person name="Li J."/>
            <person name="Zhao F."/>
            <person name="Cao W."/>
        </authorList>
    </citation>
    <scope>NUCLEOTIDE SEQUENCE</scope>
    <source>
        <strain evidence="1">Hyas-2018</strain>
    </source>
</reference>
<name>A0ACB7TM60_HYAAI</name>
<keyword evidence="2" id="KW-1185">Reference proteome</keyword>
<sequence>MQEILRTQRNTGNEQLESAQNLAAANEKLQAEIEGLRTQVGLLQRATNNQDKQAPSATISSNRRRNE</sequence>
<evidence type="ECO:0000313" key="1">
    <source>
        <dbReference type="EMBL" id="KAH6947181.1"/>
    </source>
</evidence>
<comment type="caution">
    <text evidence="1">The sequence shown here is derived from an EMBL/GenBank/DDBJ whole genome shotgun (WGS) entry which is preliminary data.</text>
</comment>
<gene>
    <name evidence="1" type="ORF">HPB50_017321</name>
</gene>
<dbReference type="EMBL" id="CM023481">
    <property type="protein sequence ID" value="KAH6947181.1"/>
    <property type="molecule type" value="Genomic_DNA"/>
</dbReference>
<protein>
    <submittedName>
        <fullName evidence="1">Uncharacterized protein</fullName>
    </submittedName>
</protein>
<accession>A0ACB7TM60</accession>
<proteinExistence type="predicted"/>
<dbReference type="Proteomes" id="UP000821845">
    <property type="component" value="Chromosome 1"/>
</dbReference>
<evidence type="ECO:0000313" key="2">
    <source>
        <dbReference type="Proteomes" id="UP000821845"/>
    </source>
</evidence>
<organism evidence="1 2">
    <name type="scientific">Hyalomma asiaticum</name>
    <name type="common">Tick</name>
    <dbReference type="NCBI Taxonomy" id="266040"/>
    <lineage>
        <taxon>Eukaryota</taxon>
        <taxon>Metazoa</taxon>
        <taxon>Ecdysozoa</taxon>
        <taxon>Arthropoda</taxon>
        <taxon>Chelicerata</taxon>
        <taxon>Arachnida</taxon>
        <taxon>Acari</taxon>
        <taxon>Parasitiformes</taxon>
        <taxon>Ixodida</taxon>
        <taxon>Ixodoidea</taxon>
        <taxon>Ixodidae</taxon>
        <taxon>Hyalomminae</taxon>
        <taxon>Hyalomma</taxon>
    </lineage>
</organism>